<evidence type="ECO:0000256" key="2">
    <source>
        <dbReference type="SAM" id="MobiDB-lite"/>
    </source>
</evidence>
<keyword evidence="4" id="KW-1185">Reference proteome</keyword>
<proteinExistence type="predicted"/>
<organism evidence="3 4">
    <name type="scientific">Helianthus annuus</name>
    <name type="common">Common sunflower</name>
    <dbReference type="NCBI Taxonomy" id="4232"/>
    <lineage>
        <taxon>Eukaryota</taxon>
        <taxon>Viridiplantae</taxon>
        <taxon>Streptophyta</taxon>
        <taxon>Embryophyta</taxon>
        <taxon>Tracheophyta</taxon>
        <taxon>Spermatophyta</taxon>
        <taxon>Magnoliopsida</taxon>
        <taxon>eudicotyledons</taxon>
        <taxon>Gunneridae</taxon>
        <taxon>Pentapetalae</taxon>
        <taxon>asterids</taxon>
        <taxon>campanulids</taxon>
        <taxon>Asterales</taxon>
        <taxon>Asteraceae</taxon>
        <taxon>Asteroideae</taxon>
        <taxon>Heliantheae alliance</taxon>
        <taxon>Heliantheae</taxon>
        <taxon>Helianthus</taxon>
    </lineage>
</organism>
<sequence length="156" mass="17771">MANRRCIQALTQCLYKSNLHSKPPPFLHHLKTLSQVPSFPPKPLQSHHIFSNPNFNSSLTNFTTYRHFSSDRHHNSDESEEDDDDDDDDETVTNPAAAISYKVIGRLQRSDRVFKAYESVFAVIQIGAHQFKVSDGDCIYAEKLKFCEVNDKVSLA</sequence>
<evidence type="ECO:0000313" key="3">
    <source>
        <dbReference type="EMBL" id="KAF5786650.1"/>
    </source>
</evidence>
<feature type="compositionally biased region" description="Acidic residues" evidence="2">
    <location>
        <begin position="78"/>
        <end position="91"/>
    </location>
</feature>
<name>A0A9K3N4N6_HELAN</name>
<dbReference type="InterPro" id="IPR028909">
    <property type="entry name" value="bL21-like"/>
</dbReference>
<reference evidence="3" key="2">
    <citation type="submission" date="2020-06" db="EMBL/GenBank/DDBJ databases">
        <title>Helianthus annuus Genome sequencing and assembly Release 2.</title>
        <authorList>
            <person name="Gouzy J."/>
            <person name="Langlade N."/>
            <person name="Munos S."/>
        </authorList>
    </citation>
    <scope>NUCLEOTIDE SEQUENCE</scope>
    <source>
        <tissue evidence="3">Leaves</tissue>
    </source>
</reference>
<dbReference type="PANTHER" id="PTHR21349">
    <property type="entry name" value="50S RIBOSOMAL PROTEIN L21"/>
    <property type="match status" value="1"/>
</dbReference>
<comment type="caution">
    <text evidence="3">The sequence shown here is derived from an EMBL/GenBank/DDBJ whole genome shotgun (WGS) entry which is preliminary data.</text>
</comment>
<feature type="region of interest" description="Disordered" evidence="2">
    <location>
        <begin position="69"/>
        <end position="94"/>
    </location>
</feature>
<dbReference type="AlphaFoldDB" id="A0A9K3N4N6"/>
<dbReference type="GO" id="GO:0005840">
    <property type="term" value="C:ribosome"/>
    <property type="evidence" value="ECO:0007669"/>
    <property type="project" value="UniProtKB-KW"/>
</dbReference>
<dbReference type="EMBL" id="MNCJ02000325">
    <property type="protein sequence ID" value="KAF5786650.1"/>
    <property type="molecule type" value="Genomic_DNA"/>
</dbReference>
<keyword evidence="3" id="KW-0687">Ribonucleoprotein</keyword>
<dbReference type="PANTHER" id="PTHR21349:SF0">
    <property type="entry name" value="LARGE RIBOSOMAL SUBUNIT PROTEIN BL21M"/>
    <property type="match status" value="1"/>
</dbReference>
<evidence type="ECO:0000256" key="1">
    <source>
        <dbReference type="ARBA" id="ARBA00044129"/>
    </source>
</evidence>
<evidence type="ECO:0000313" key="4">
    <source>
        <dbReference type="Proteomes" id="UP000215914"/>
    </source>
</evidence>
<gene>
    <name evidence="3" type="ORF">HanXRQr2_Chr10g0443521</name>
</gene>
<dbReference type="Gramene" id="mRNA:HanXRQr2_Chr10g0443521">
    <property type="protein sequence ID" value="mRNA:HanXRQr2_Chr10g0443521"/>
    <property type="gene ID" value="HanXRQr2_Chr10g0443521"/>
</dbReference>
<protein>
    <recommendedName>
        <fullName evidence="1">Large ribosomal subunit protein bL21m</fullName>
    </recommendedName>
</protein>
<dbReference type="GO" id="GO:0003735">
    <property type="term" value="F:structural constituent of ribosome"/>
    <property type="evidence" value="ECO:0000318"/>
    <property type="project" value="GO_Central"/>
</dbReference>
<dbReference type="Proteomes" id="UP000215914">
    <property type="component" value="Unassembled WGS sequence"/>
</dbReference>
<keyword evidence="3" id="KW-0689">Ribosomal protein</keyword>
<accession>A0A9K3N4N6</accession>
<reference evidence="3" key="1">
    <citation type="journal article" date="2017" name="Nature">
        <title>The sunflower genome provides insights into oil metabolism, flowering and Asterid evolution.</title>
        <authorList>
            <person name="Badouin H."/>
            <person name="Gouzy J."/>
            <person name="Grassa C.J."/>
            <person name="Murat F."/>
            <person name="Staton S.E."/>
            <person name="Cottret L."/>
            <person name="Lelandais-Briere C."/>
            <person name="Owens G.L."/>
            <person name="Carrere S."/>
            <person name="Mayjonade B."/>
            <person name="Legrand L."/>
            <person name="Gill N."/>
            <person name="Kane N.C."/>
            <person name="Bowers J.E."/>
            <person name="Hubner S."/>
            <person name="Bellec A."/>
            <person name="Berard A."/>
            <person name="Berges H."/>
            <person name="Blanchet N."/>
            <person name="Boniface M.C."/>
            <person name="Brunel D."/>
            <person name="Catrice O."/>
            <person name="Chaidir N."/>
            <person name="Claudel C."/>
            <person name="Donnadieu C."/>
            <person name="Faraut T."/>
            <person name="Fievet G."/>
            <person name="Helmstetter N."/>
            <person name="King M."/>
            <person name="Knapp S.J."/>
            <person name="Lai Z."/>
            <person name="Le Paslier M.C."/>
            <person name="Lippi Y."/>
            <person name="Lorenzon L."/>
            <person name="Mandel J.R."/>
            <person name="Marage G."/>
            <person name="Marchand G."/>
            <person name="Marquand E."/>
            <person name="Bret-Mestries E."/>
            <person name="Morien E."/>
            <person name="Nambeesan S."/>
            <person name="Nguyen T."/>
            <person name="Pegot-Espagnet P."/>
            <person name="Pouilly N."/>
            <person name="Raftis F."/>
            <person name="Sallet E."/>
            <person name="Schiex T."/>
            <person name="Thomas J."/>
            <person name="Vandecasteele C."/>
            <person name="Vares D."/>
            <person name="Vear F."/>
            <person name="Vautrin S."/>
            <person name="Crespi M."/>
            <person name="Mangin B."/>
            <person name="Burke J.M."/>
            <person name="Salse J."/>
            <person name="Munos S."/>
            <person name="Vincourt P."/>
            <person name="Rieseberg L.H."/>
            <person name="Langlade N.B."/>
        </authorList>
    </citation>
    <scope>NUCLEOTIDE SEQUENCE</scope>
    <source>
        <tissue evidence="3">Leaves</tissue>
    </source>
</reference>